<evidence type="ECO:0000256" key="3">
    <source>
        <dbReference type="ARBA" id="ARBA00023274"/>
    </source>
</evidence>
<dbReference type="HAMAP" id="MF_00270">
    <property type="entry name" value="Ribosomal_bS18"/>
    <property type="match status" value="1"/>
</dbReference>
<dbReference type="PANTHER" id="PTHR13479">
    <property type="entry name" value="30S RIBOSOMAL PROTEIN S18"/>
    <property type="match status" value="1"/>
</dbReference>
<dbReference type="GO" id="GO:0070181">
    <property type="term" value="F:small ribosomal subunit rRNA binding"/>
    <property type="evidence" value="ECO:0007669"/>
    <property type="project" value="TreeGrafter"/>
</dbReference>
<dbReference type="GO" id="GO:0003735">
    <property type="term" value="F:structural constituent of ribosome"/>
    <property type="evidence" value="ECO:0007669"/>
    <property type="project" value="InterPro"/>
</dbReference>
<evidence type="ECO:0000256" key="4">
    <source>
        <dbReference type="HAMAP-Rule" id="MF_00270"/>
    </source>
</evidence>
<keyword evidence="3 4" id="KW-0687">Ribonucleoprotein</keyword>
<dbReference type="EMBL" id="AP021858">
    <property type="protein sequence ID" value="BBO22658.1"/>
    <property type="molecule type" value="Genomic_DNA"/>
</dbReference>
<dbReference type="GO" id="GO:0022627">
    <property type="term" value="C:cytosolic small ribosomal subunit"/>
    <property type="evidence" value="ECO:0007669"/>
    <property type="project" value="TreeGrafter"/>
</dbReference>
<reference evidence="7" key="1">
    <citation type="journal article" name="DNA Res.">
        <title>The physiological potential of anammox bacteria as revealed by their core genome structure.</title>
        <authorList>
            <person name="Okubo T."/>
            <person name="Toyoda A."/>
            <person name="Fukuhara K."/>
            <person name="Uchiyama I."/>
            <person name="Harigaya Y."/>
            <person name="Kuroiwa M."/>
            <person name="Suzuki T."/>
            <person name="Murakami Y."/>
            <person name="Suwa Y."/>
            <person name="Takami H."/>
        </authorList>
    </citation>
    <scope>NUCLEOTIDE SEQUENCE</scope>
    <source>
        <strain evidence="7">317325-2</strain>
    </source>
</reference>
<evidence type="ECO:0000256" key="2">
    <source>
        <dbReference type="ARBA" id="ARBA00022980"/>
    </source>
</evidence>
<dbReference type="PANTHER" id="PTHR13479:SF40">
    <property type="entry name" value="SMALL RIBOSOMAL SUBUNIT PROTEIN BS18M"/>
    <property type="match status" value="1"/>
</dbReference>
<dbReference type="InterPro" id="IPR001648">
    <property type="entry name" value="Ribosomal_bS18"/>
</dbReference>
<feature type="compositionally biased region" description="Polar residues" evidence="6">
    <location>
        <begin position="1"/>
        <end position="12"/>
    </location>
</feature>
<dbReference type="InterPro" id="IPR036870">
    <property type="entry name" value="Ribosomal_bS18_sf"/>
</dbReference>
<dbReference type="NCBIfam" id="TIGR00165">
    <property type="entry name" value="S18"/>
    <property type="match status" value="1"/>
</dbReference>
<dbReference type="Gene3D" id="4.10.640.10">
    <property type="entry name" value="Ribosomal protein S18"/>
    <property type="match status" value="1"/>
</dbReference>
<evidence type="ECO:0000256" key="5">
    <source>
        <dbReference type="RuleBase" id="RU003910"/>
    </source>
</evidence>
<protein>
    <recommendedName>
        <fullName evidence="4">Small ribosomal subunit protein bS18</fullName>
    </recommendedName>
</protein>
<feature type="compositionally biased region" description="Low complexity" evidence="6">
    <location>
        <begin position="126"/>
        <end position="161"/>
    </location>
</feature>
<feature type="compositionally biased region" description="Basic and acidic residues" evidence="6">
    <location>
        <begin position="14"/>
        <end position="28"/>
    </location>
</feature>
<organism evidence="7 8">
    <name type="scientific">Candidatus Nitrosymbiomonas proteolyticus</name>
    <dbReference type="NCBI Taxonomy" id="2608984"/>
    <lineage>
        <taxon>Bacteria</taxon>
        <taxon>Bacillati</taxon>
        <taxon>Armatimonadota</taxon>
        <taxon>Armatimonadota incertae sedis</taxon>
        <taxon>Candidatus Nitrosymbiomonas</taxon>
    </lineage>
</organism>
<name>A0A809R7J8_9BACT</name>
<sequence>MSETTPTPSAPESSMKDKDFGADRESKPRGRRRRKVSYLTINKIYSVDYKDLNILRRYVNDRGKILPSRQTGTTAKEQRMVARAVRRARELALLPYVVTEFSADRREMARGGPRQRSGGRRPEPPVQAAEAPVEAPVQAPTEAPAEAPAPAAAEEATPGSS</sequence>
<comment type="function">
    <text evidence="4">Binds as a heterodimer with protein bS6 to the central domain of the 16S rRNA, where it helps stabilize the platform of the 30S subunit.</text>
</comment>
<keyword evidence="4" id="KW-0699">rRNA-binding</keyword>
<comment type="subunit">
    <text evidence="4">Part of the 30S ribosomal subunit. Forms a tight heterodimer with protein bS6.</text>
</comment>
<dbReference type="GO" id="GO:0006412">
    <property type="term" value="P:translation"/>
    <property type="evidence" value="ECO:0007669"/>
    <property type="project" value="UniProtKB-UniRule"/>
</dbReference>
<dbReference type="Proteomes" id="UP000662873">
    <property type="component" value="Chromosome"/>
</dbReference>
<dbReference type="AlphaFoldDB" id="A0A809R7J8"/>
<dbReference type="PRINTS" id="PR00974">
    <property type="entry name" value="RIBOSOMALS18"/>
</dbReference>
<feature type="region of interest" description="Disordered" evidence="6">
    <location>
        <begin position="102"/>
        <end position="161"/>
    </location>
</feature>
<evidence type="ECO:0000256" key="6">
    <source>
        <dbReference type="SAM" id="MobiDB-lite"/>
    </source>
</evidence>
<accession>A0A809R7J8</accession>
<feature type="region of interest" description="Disordered" evidence="6">
    <location>
        <begin position="1"/>
        <end position="35"/>
    </location>
</feature>
<keyword evidence="2 4" id="KW-0689">Ribosomal protein</keyword>
<dbReference type="KEGG" id="npy:NPRO_02530"/>
<dbReference type="Pfam" id="PF01084">
    <property type="entry name" value="Ribosomal_S18"/>
    <property type="match status" value="1"/>
</dbReference>
<keyword evidence="4" id="KW-0694">RNA-binding</keyword>
<comment type="similarity">
    <text evidence="1 4 5">Belongs to the bacterial ribosomal protein bS18 family.</text>
</comment>
<evidence type="ECO:0000256" key="1">
    <source>
        <dbReference type="ARBA" id="ARBA00005589"/>
    </source>
</evidence>
<evidence type="ECO:0000313" key="8">
    <source>
        <dbReference type="Proteomes" id="UP000662873"/>
    </source>
</evidence>
<proteinExistence type="inferred from homology"/>
<dbReference type="SUPFAM" id="SSF46911">
    <property type="entry name" value="Ribosomal protein S18"/>
    <property type="match status" value="1"/>
</dbReference>
<gene>
    <name evidence="4" type="primary">rpsR</name>
    <name evidence="7" type="ORF">NPRO_02530</name>
</gene>
<evidence type="ECO:0000313" key="7">
    <source>
        <dbReference type="EMBL" id="BBO22658.1"/>
    </source>
</evidence>